<dbReference type="GeneID" id="27357458"/>
<evidence type="ECO:0000313" key="3">
    <source>
        <dbReference type="EMBL" id="KIW44370.1"/>
    </source>
</evidence>
<organism evidence="3 4">
    <name type="scientific">Exophiala oligosperma</name>
    <dbReference type="NCBI Taxonomy" id="215243"/>
    <lineage>
        <taxon>Eukaryota</taxon>
        <taxon>Fungi</taxon>
        <taxon>Dikarya</taxon>
        <taxon>Ascomycota</taxon>
        <taxon>Pezizomycotina</taxon>
        <taxon>Eurotiomycetes</taxon>
        <taxon>Chaetothyriomycetidae</taxon>
        <taxon>Chaetothyriales</taxon>
        <taxon>Herpotrichiellaceae</taxon>
        <taxon>Exophiala</taxon>
    </lineage>
</organism>
<dbReference type="InterPro" id="IPR004006">
    <property type="entry name" value="DhaK_dom"/>
</dbReference>
<feature type="compositionally biased region" description="Polar residues" evidence="1">
    <location>
        <begin position="73"/>
        <end position="87"/>
    </location>
</feature>
<dbReference type="SUPFAM" id="SSF82549">
    <property type="entry name" value="DAK1/DegV-like"/>
    <property type="match status" value="1"/>
</dbReference>
<evidence type="ECO:0000256" key="1">
    <source>
        <dbReference type="SAM" id="MobiDB-lite"/>
    </source>
</evidence>
<feature type="compositionally biased region" description="Basic and acidic residues" evidence="1">
    <location>
        <begin position="347"/>
        <end position="358"/>
    </location>
</feature>
<evidence type="ECO:0000313" key="4">
    <source>
        <dbReference type="Proteomes" id="UP000053342"/>
    </source>
</evidence>
<dbReference type="GO" id="GO:0019563">
    <property type="term" value="P:glycerol catabolic process"/>
    <property type="evidence" value="ECO:0007669"/>
    <property type="project" value="TreeGrafter"/>
</dbReference>
<dbReference type="InterPro" id="IPR050861">
    <property type="entry name" value="Dihydroxyacetone_Kinase"/>
</dbReference>
<feature type="region of interest" description="Disordered" evidence="1">
    <location>
        <begin position="73"/>
        <end position="111"/>
    </location>
</feature>
<evidence type="ECO:0000259" key="2">
    <source>
        <dbReference type="PROSITE" id="PS51481"/>
    </source>
</evidence>
<dbReference type="Proteomes" id="UP000053342">
    <property type="component" value="Unassembled WGS sequence"/>
</dbReference>
<dbReference type="Gene3D" id="3.30.1180.20">
    <property type="entry name" value="Dihydroxyacetone kinase, domain 2"/>
    <property type="match status" value="1"/>
</dbReference>
<dbReference type="RefSeq" id="XP_016264586.1">
    <property type="nucleotide sequence ID" value="XM_016406380.1"/>
</dbReference>
<dbReference type="PROSITE" id="PS51481">
    <property type="entry name" value="DHAK"/>
    <property type="match status" value="1"/>
</dbReference>
<proteinExistence type="predicted"/>
<dbReference type="PANTHER" id="PTHR28629">
    <property type="entry name" value="TRIOKINASE/FMN CYCLASE"/>
    <property type="match status" value="1"/>
</dbReference>
<sequence length="382" mass="42199">MDSILNLPSFHGIKVDDIIRFDKHDATVAENRPSDTKSPGVLLVAKVCDALAKMGYDDADIVKVGSLVSENLMSNETSSSPTMYDESTSLDEGEDDTTSKAERDTPASQVGRSLQNLLDQTLPRSRTVHINSNEPVVLINHATRMSSEVLDQIANETITQLQNKWNVWPVRAYAGPFMPIASDDFSITLLNVVNTNIGGPNMVELFDMPCDGPEWSRWMRKDVWRDRQFLYREKRDGPGLSQDFEDDGSEHSITSNGGDDESFKSDTSVVLSRTPSLQEEDTGHQEQGVVPALPPSPQLEGEPMSEEDNTLPEGTEIHIEHPTWHRQDDSTSLLDLIRSQAATLSPFDKDTRDPGLREEADDAGEPAVEQTSSDGGDDFVVV</sequence>
<dbReference type="PANTHER" id="PTHR28629:SF4">
    <property type="entry name" value="TRIOKINASE_FMN CYCLASE"/>
    <property type="match status" value="1"/>
</dbReference>
<dbReference type="VEuPathDB" id="FungiDB:PV06_05384"/>
<dbReference type="EMBL" id="KN847335">
    <property type="protein sequence ID" value="KIW44370.1"/>
    <property type="molecule type" value="Genomic_DNA"/>
</dbReference>
<dbReference type="GO" id="GO:0004371">
    <property type="term" value="F:glycerone kinase activity"/>
    <property type="evidence" value="ECO:0007669"/>
    <property type="project" value="InterPro"/>
</dbReference>
<name>A0A0D2DPC2_9EURO</name>
<feature type="compositionally biased region" description="Polar residues" evidence="1">
    <location>
        <begin position="265"/>
        <end position="277"/>
    </location>
</feature>
<dbReference type="GO" id="GO:0005829">
    <property type="term" value="C:cytosol"/>
    <property type="evidence" value="ECO:0007669"/>
    <property type="project" value="TreeGrafter"/>
</dbReference>
<accession>A0A0D2DPC2</accession>
<feature type="domain" description="DhaK" evidence="2">
    <location>
        <begin position="1"/>
        <end position="215"/>
    </location>
</feature>
<feature type="region of interest" description="Disordered" evidence="1">
    <location>
        <begin position="342"/>
        <end position="382"/>
    </location>
</feature>
<dbReference type="OrthoDB" id="4152926at2759"/>
<feature type="region of interest" description="Disordered" evidence="1">
    <location>
        <begin position="236"/>
        <end position="310"/>
    </location>
</feature>
<reference evidence="3 4" key="1">
    <citation type="submission" date="2015-01" db="EMBL/GenBank/DDBJ databases">
        <title>The Genome Sequence of Exophiala oligosperma CBS72588.</title>
        <authorList>
            <consortium name="The Broad Institute Genomics Platform"/>
            <person name="Cuomo C."/>
            <person name="de Hoog S."/>
            <person name="Gorbushina A."/>
            <person name="Stielow B."/>
            <person name="Teixiera M."/>
            <person name="Abouelleil A."/>
            <person name="Chapman S.B."/>
            <person name="Priest M."/>
            <person name="Young S.K."/>
            <person name="Wortman J."/>
            <person name="Nusbaum C."/>
            <person name="Birren B."/>
        </authorList>
    </citation>
    <scope>NUCLEOTIDE SEQUENCE [LARGE SCALE GENOMIC DNA]</scope>
    <source>
        <strain evidence="3 4">CBS 72588</strain>
    </source>
</reference>
<dbReference type="AlphaFoldDB" id="A0A0D2DPC2"/>
<dbReference type="STRING" id="215243.A0A0D2DPC2"/>
<protein>
    <recommendedName>
        <fullName evidence="2">DhaK domain-containing protein</fullName>
    </recommendedName>
</protein>
<gene>
    <name evidence="3" type="ORF">PV06_05384</name>
</gene>
<dbReference type="HOGENOM" id="CLU_676201_0_0_1"/>
<keyword evidence="4" id="KW-1185">Reference proteome</keyword>